<dbReference type="SMART" id="SM00494">
    <property type="entry name" value="ChtBD2"/>
    <property type="match status" value="1"/>
</dbReference>
<dbReference type="Gene3D" id="2.40.10.10">
    <property type="entry name" value="Trypsin-like serine proteases"/>
    <property type="match status" value="1"/>
</dbReference>
<dbReference type="InterPro" id="IPR002557">
    <property type="entry name" value="Chitin-bd_dom"/>
</dbReference>
<evidence type="ECO:0000256" key="1">
    <source>
        <dbReference type="ARBA" id="ARBA00023157"/>
    </source>
</evidence>
<dbReference type="GO" id="GO:0006508">
    <property type="term" value="P:proteolysis"/>
    <property type="evidence" value="ECO:0007669"/>
    <property type="project" value="InterPro"/>
</dbReference>
<dbReference type="GO" id="GO:0005576">
    <property type="term" value="C:extracellular region"/>
    <property type="evidence" value="ECO:0007669"/>
    <property type="project" value="InterPro"/>
</dbReference>
<dbReference type="SMART" id="SM00020">
    <property type="entry name" value="Tryp_SPc"/>
    <property type="match status" value="1"/>
</dbReference>
<evidence type="ECO:0000256" key="2">
    <source>
        <dbReference type="SAM" id="MobiDB-lite"/>
    </source>
</evidence>
<dbReference type="PROSITE" id="PS00134">
    <property type="entry name" value="TRYPSIN_HIS"/>
    <property type="match status" value="1"/>
</dbReference>
<dbReference type="Gene3D" id="2.170.140.10">
    <property type="entry name" value="Chitin binding domain"/>
    <property type="match status" value="1"/>
</dbReference>
<dbReference type="InterPro" id="IPR001254">
    <property type="entry name" value="Trypsin_dom"/>
</dbReference>
<accession>A0AAD5LSZ1</accession>
<feature type="signal peptide" evidence="3">
    <location>
        <begin position="1"/>
        <end position="18"/>
    </location>
</feature>
<dbReference type="FunFam" id="2.40.10.10:FF:000068">
    <property type="entry name" value="transmembrane protease serine 2"/>
    <property type="match status" value="1"/>
</dbReference>
<dbReference type="InterPro" id="IPR036508">
    <property type="entry name" value="Chitin-bd_dom_sf"/>
</dbReference>
<organism evidence="6 7">
    <name type="scientific">Daphnia sinensis</name>
    <dbReference type="NCBI Taxonomy" id="1820382"/>
    <lineage>
        <taxon>Eukaryota</taxon>
        <taxon>Metazoa</taxon>
        <taxon>Ecdysozoa</taxon>
        <taxon>Arthropoda</taxon>
        <taxon>Crustacea</taxon>
        <taxon>Branchiopoda</taxon>
        <taxon>Diplostraca</taxon>
        <taxon>Cladocera</taxon>
        <taxon>Anomopoda</taxon>
        <taxon>Daphniidae</taxon>
        <taxon>Daphnia</taxon>
        <taxon>Daphnia similis group</taxon>
    </lineage>
</organism>
<dbReference type="AlphaFoldDB" id="A0AAD5LSZ1"/>
<evidence type="ECO:0000256" key="3">
    <source>
        <dbReference type="SAM" id="SignalP"/>
    </source>
</evidence>
<feature type="chain" id="PRO_5041915635" description="Clip-domain serine protease" evidence="3">
    <location>
        <begin position="19"/>
        <end position="426"/>
    </location>
</feature>
<dbReference type="InterPro" id="IPR018114">
    <property type="entry name" value="TRYPSIN_HIS"/>
</dbReference>
<comment type="caution">
    <text evidence="6">The sequence shown here is derived from an EMBL/GenBank/DDBJ whole genome shotgun (WGS) entry which is preliminary data.</text>
</comment>
<dbReference type="Proteomes" id="UP000820818">
    <property type="component" value="Linkage Group LG2"/>
</dbReference>
<dbReference type="PANTHER" id="PTHR24260">
    <property type="match status" value="1"/>
</dbReference>
<feature type="compositionally biased region" description="Low complexity" evidence="2">
    <location>
        <begin position="311"/>
        <end position="355"/>
    </location>
</feature>
<evidence type="ECO:0000313" key="6">
    <source>
        <dbReference type="EMBL" id="KAI9563418.1"/>
    </source>
</evidence>
<gene>
    <name evidence="6" type="ORF">GHT06_010881</name>
</gene>
<name>A0AAD5LSZ1_9CRUS</name>
<dbReference type="InterPro" id="IPR043504">
    <property type="entry name" value="Peptidase_S1_PA_chymotrypsin"/>
</dbReference>
<dbReference type="Pfam" id="PF01607">
    <property type="entry name" value="CBM_14"/>
    <property type="match status" value="1"/>
</dbReference>
<dbReference type="CDD" id="cd00190">
    <property type="entry name" value="Tryp_SPc"/>
    <property type="match status" value="1"/>
</dbReference>
<dbReference type="SUPFAM" id="SSF50494">
    <property type="entry name" value="Trypsin-like serine proteases"/>
    <property type="match status" value="1"/>
</dbReference>
<dbReference type="GO" id="GO:0008061">
    <property type="term" value="F:chitin binding"/>
    <property type="evidence" value="ECO:0007669"/>
    <property type="project" value="InterPro"/>
</dbReference>
<dbReference type="PROSITE" id="PS50240">
    <property type="entry name" value="TRYPSIN_DOM"/>
    <property type="match status" value="1"/>
</dbReference>
<reference evidence="6 7" key="1">
    <citation type="submission" date="2022-05" db="EMBL/GenBank/DDBJ databases">
        <title>A multi-omics perspective on studying reproductive biology in Daphnia sinensis.</title>
        <authorList>
            <person name="Jia J."/>
        </authorList>
    </citation>
    <scope>NUCLEOTIDE SEQUENCE [LARGE SCALE GENOMIC DNA]</scope>
    <source>
        <strain evidence="6 7">WSL</strain>
    </source>
</reference>
<keyword evidence="1" id="KW-1015">Disulfide bond</keyword>
<evidence type="ECO:0000259" key="5">
    <source>
        <dbReference type="PROSITE" id="PS50940"/>
    </source>
</evidence>
<dbReference type="InterPro" id="IPR009003">
    <property type="entry name" value="Peptidase_S1_PA"/>
</dbReference>
<evidence type="ECO:0008006" key="8">
    <source>
        <dbReference type="Google" id="ProtNLM"/>
    </source>
</evidence>
<keyword evidence="7" id="KW-1185">Reference proteome</keyword>
<dbReference type="GO" id="GO:0004252">
    <property type="term" value="F:serine-type endopeptidase activity"/>
    <property type="evidence" value="ECO:0007669"/>
    <property type="project" value="InterPro"/>
</dbReference>
<proteinExistence type="predicted"/>
<dbReference type="PANTHER" id="PTHR24260:SF139">
    <property type="entry name" value="CLIP DOMAIN-CONTAINING SERINE PROTEASE"/>
    <property type="match status" value="1"/>
</dbReference>
<dbReference type="InterPro" id="IPR001314">
    <property type="entry name" value="Peptidase_S1A"/>
</dbReference>
<sequence>MKLALIAFALVILPAVLGQTGEVYPCKTDVASVRGVSLSQEPRVNVQCGVANQMSSRIVAGSVVTPNEFPWMAFLRVNFWSGDSAMCGGTVIDGRWILTAAHCTFGAVSITVILGAHDITVNSSDANRQEFTSRKWVVHPSWSYGDVENDIAIVELPVAAVLSEYVRPACLPYADDPNQLGNPVTLLGWGNYSSTPDSGFSTYLRKTLTTVISSAGTTGQCQQQSGVGSFSGDKIICSDGSQGRRFCYGDDGGPMNFYDSYWGTYSVVGIAWIGDKSNDCQNSRLPNIYTRVSYYVNWIYNNTDIVPTPRPVTTTTTTTTTTRPTTTTQTSTTTTTPTPTTTTQTTTTTTTPTPTPTSYPSGFDCKGKPNGVYPNPWNDCSRTFFYCSNEYAYEYVCPDAGTVFNEALCECDYTTNVAGCWDEVKR</sequence>
<dbReference type="EMBL" id="WJBH02000002">
    <property type="protein sequence ID" value="KAI9563418.1"/>
    <property type="molecule type" value="Genomic_DNA"/>
</dbReference>
<protein>
    <recommendedName>
        <fullName evidence="8">Clip-domain serine protease</fullName>
    </recommendedName>
</protein>
<dbReference type="PROSITE" id="PS50940">
    <property type="entry name" value="CHIT_BIND_II"/>
    <property type="match status" value="1"/>
</dbReference>
<dbReference type="PRINTS" id="PR00722">
    <property type="entry name" value="CHYMOTRYPSIN"/>
</dbReference>
<feature type="domain" description="Peptidase S1" evidence="4">
    <location>
        <begin position="58"/>
        <end position="304"/>
    </location>
</feature>
<dbReference type="InterPro" id="IPR051333">
    <property type="entry name" value="CLIP_Serine_Protease"/>
</dbReference>
<feature type="region of interest" description="Disordered" evidence="2">
    <location>
        <begin position="310"/>
        <end position="355"/>
    </location>
</feature>
<evidence type="ECO:0000313" key="7">
    <source>
        <dbReference type="Proteomes" id="UP000820818"/>
    </source>
</evidence>
<keyword evidence="3" id="KW-0732">Signal</keyword>
<dbReference type="SUPFAM" id="SSF57625">
    <property type="entry name" value="Invertebrate chitin-binding proteins"/>
    <property type="match status" value="1"/>
</dbReference>
<feature type="domain" description="Chitin-binding type-2" evidence="5">
    <location>
        <begin position="362"/>
        <end position="422"/>
    </location>
</feature>
<dbReference type="Pfam" id="PF00089">
    <property type="entry name" value="Trypsin"/>
    <property type="match status" value="1"/>
</dbReference>
<evidence type="ECO:0000259" key="4">
    <source>
        <dbReference type="PROSITE" id="PS50240"/>
    </source>
</evidence>